<keyword evidence="5" id="KW-0547">Nucleotide-binding</keyword>
<feature type="domain" description="ABC transporter" evidence="11">
    <location>
        <begin position="148"/>
        <end position="397"/>
    </location>
</feature>
<feature type="transmembrane region" description="Helical" evidence="10">
    <location>
        <begin position="616"/>
        <end position="637"/>
    </location>
</feature>
<dbReference type="GO" id="GO:0016887">
    <property type="term" value="F:ATP hydrolysis activity"/>
    <property type="evidence" value="ECO:0007669"/>
    <property type="project" value="InterPro"/>
</dbReference>
<keyword evidence="7 10" id="KW-1133">Transmembrane helix</keyword>
<feature type="transmembrane region" description="Helical" evidence="10">
    <location>
        <begin position="507"/>
        <end position="530"/>
    </location>
</feature>
<proteinExistence type="inferred from homology"/>
<dbReference type="FunFam" id="3.40.50.300:FF:000054">
    <property type="entry name" value="ABC multidrug transporter atrF"/>
    <property type="match status" value="1"/>
</dbReference>
<feature type="region of interest" description="Disordered" evidence="9">
    <location>
        <begin position="1"/>
        <end position="80"/>
    </location>
</feature>
<dbReference type="RefSeq" id="XP_025376043.1">
    <property type="nucleotide sequence ID" value="XM_025521929.1"/>
</dbReference>
<feature type="transmembrane region" description="Helical" evidence="10">
    <location>
        <begin position="582"/>
        <end position="610"/>
    </location>
</feature>
<organism evidence="12 13">
    <name type="scientific">Acaromyces ingoldii</name>
    <dbReference type="NCBI Taxonomy" id="215250"/>
    <lineage>
        <taxon>Eukaryota</taxon>
        <taxon>Fungi</taxon>
        <taxon>Dikarya</taxon>
        <taxon>Basidiomycota</taxon>
        <taxon>Ustilaginomycotina</taxon>
        <taxon>Exobasidiomycetes</taxon>
        <taxon>Exobasidiales</taxon>
        <taxon>Cryptobasidiaceae</taxon>
        <taxon>Acaromyces</taxon>
    </lineage>
</organism>
<name>A0A316YM79_9BASI</name>
<dbReference type="PROSITE" id="PS50893">
    <property type="entry name" value="ABC_TRANSPORTER_2"/>
    <property type="match status" value="2"/>
</dbReference>
<evidence type="ECO:0000256" key="7">
    <source>
        <dbReference type="ARBA" id="ARBA00022989"/>
    </source>
</evidence>
<dbReference type="Pfam" id="PF19055">
    <property type="entry name" value="ABC2_membrane_7"/>
    <property type="match status" value="1"/>
</dbReference>
<dbReference type="Pfam" id="PF06422">
    <property type="entry name" value="PDR_CDR"/>
    <property type="match status" value="1"/>
</dbReference>
<accession>A0A316YM79</accession>
<dbReference type="PROSITE" id="PS00211">
    <property type="entry name" value="ABC_TRANSPORTER_1"/>
    <property type="match status" value="1"/>
</dbReference>
<feature type="transmembrane region" description="Helical" evidence="10">
    <location>
        <begin position="1237"/>
        <end position="1263"/>
    </location>
</feature>
<dbReference type="Pfam" id="PF00005">
    <property type="entry name" value="ABC_tran"/>
    <property type="match status" value="2"/>
</dbReference>
<dbReference type="InParanoid" id="A0A316YM79"/>
<keyword evidence="13" id="KW-1185">Reference proteome</keyword>
<dbReference type="InterPro" id="IPR027417">
    <property type="entry name" value="P-loop_NTPase"/>
</dbReference>
<dbReference type="InterPro" id="IPR003593">
    <property type="entry name" value="AAA+_ATPase"/>
</dbReference>
<dbReference type="EMBL" id="KZ819637">
    <property type="protein sequence ID" value="PWN88845.1"/>
    <property type="molecule type" value="Genomic_DNA"/>
</dbReference>
<evidence type="ECO:0000313" key="12">
    <source>
        <dbReference type="EMBL" id="PWN88845.1"/>
    </source>
</evidence>
<feature type="transmembrane region" description="Helical" evidence="10">
    <location>
        <begin position="1168"/>
        <end position="1186"/>
    </location>
</feature>
<comment type="similarity">
    <text evidence="2">Belongs to the ABC transporter superfamily. ABCG family. PDR (TC 3.A.1.205) subfamily.</text>
</comment>
<dbReference type="STRING" id="215250.A0A316YM79"/>
<dbReference type="PANTHER" id="PTHR19241">
    <property type="entry name" value="ATP-BINDING CASSETTE TRANSPORTER"/>
    <property type="match status" value="1"/>
</dbReference>
<feature type="transmembrane region" description="Helical" evidence="10">
    <location>
        <begin position="1275"/>
        <end position="1295"/>
    </location>
</feature>
<evidence type="ECO:0000256" key="3">
    <source>
        <dbReference type="ARBA" id="ARBA00022448"/>
    </source>
</evidence>
<dbReference type="InterPro" id="IPR034001">
    <property type="entry name" value="ABCG_PDR_1"/>
</dbReference>
<dbReference type="InterPro" id="IPR034003">
    <property type="entry name" value="ABCG_PDR_2"/>
</dbReference>
<evidence type="ECO:0000256" key="10">
    <source>
        <dbReference type="SAM" id="Phobius"/>
    </source>
</evidence>
<feature type="transmembrane region" description="Helical" evidence="10">
    <location>
        <begin position="649"/>
        <end position="669"/>
    </location>
</feature>
<dbReference type="SUPFAM" id="SSF52540">
    <property type="entry name" value="P-loop containing nucleoside triphosphate hydrolases"/>
    <property type="match status" value="2"/>
</dbReference>
<dbReference type="GeneID" id="37043845"/>
<feature type="domain" description="ABC transporter" evidence="11">
    <location>
        <begin position="830"/>
        <end position="1072"/>
    </location>
</feature>
<dbReference type="InterPro" id="IPR043926">
    <property type="entry name" value="ABCG_dom"/>
</dbReference>
<sequence>MTAEQSPPLADAFAHASGEETPVESYPGSPEEDAGADSPNGAAHNGVDVATGEAEFNNLRRQLSKESKAARAGEKDLEAADEDDDDFDLLEYLTSTQSEASKAGIKRKNIGVTWTQLEVEGAASMSLGVRTFPDVLLQTFIWAPSVLARLVGIKAFSSGKRKLLQSFNGSIRPGEMCLVIGRPGSGCSTFLKTIANQRSGFMGVNGDVKYGGLEASLFKKRYRGEIAYCEEDDMHHPTLTVEQTLMAALRLKTPGKKLPGETDEGFRERVLTMMLKMLNIEHTRNTLVGNAFVRGVSGGERKRVSIAETMTTRACVLSWDNSSRGLDASTALDYAKAMRLLTNISGLSTFISLYQAGEGIWEQFDKVLVIDSGRCVYFGPRDQARAHFISLGFADLPRQTSADYCTGCTDQYERRFQDGRDETNVPSTPEQLEEAYIKSDIGQNEIRKRDEYVQELQRDSRAQEFREAVAEDKHRGVSKKSNYTVSFPKQVYALWLRQIQMLLGDKLDIAVSYFTAIAIALIVGSLFYQLPVTADGAFTRGGVLFIALLFNSLTAFSELPTQMGGRPILHRQQGFCFYRPSALTLAQLLADLPIGVPRLFCFTIIIYFMAGLTYTAGAFFTAFINILVSYYAFRALFALFGTVCRSYDVAARLGAVIIMALVLFAGYVMPRDAMPRWLFWISYMNPVYYGFEALMLNEFKHLELACVGTYITPRGATYPDSVGPNQVCTLAGAVPGAQFVDGLAYLQASFGFQSWHLWLNFGVQVIFLIGFTAVTCAAIETFQLGAFSSAFIIKKKPNKEESELDSKLQDRLQGTTEKTESALEVYGRSFTWSKLNYTVPVKGGERRLLHDVYGYVKPGELTALMGSSGAGKTTLLDVLADRKSTGRIEGDRLVEGQPVGIDFQRGCGYAEQQDIHEHTTTVREALRFSAYLRQPFHVSKEEKDAYVEEIIELLEMQDLSNAQIGHPTFGLGVADRKRVTIAVELAAKPDQLLFLDEPTSGLDGQGAYTIVRLLKKLAAAGQTILCTIHQPNSLLFEQFDRLLLLERGGETVYFGPVGKDSCHLVEYFRENGAACPESVNPAEFMLDAVGAGSQKRIGPRDWKDIYLDSDLFKRNLAEIDAINAAGSSDADRPAAKEYSTPFLYQLKVVLKRTLTSSWRQPDYQFTRLFQHAAIALLTSLLFLQLGNSAATLQFRVFGIFIATVIPAIILAQIEPFYIMARGTFIRENTSKMYRPEVFALTQIISELPYAVVCAITYFLLFYYPIGFNYASDRAGYFFAMFLVTEIFAISLGQAIAALNPSIYLASVWNPFLILIFSLFCGVTIPRPNMTYFWRQWLPWIDPLFYLVGGLITNELHGLEVRCDPSELARFTPPEGQSCAQYAASFLSDSGGYLDTSVNGSECGYCQYSVGDDFYASLDLSFSTRGRDIGVLIAFCAFNVVATLAAARFMKFANR</sequence>
<dbReference type="InterPro" id="IPR013525">
    <property type="entry name" value="ABC2_TM"/>
</dbReference>
<gene>
    <name evidence="12" type="ORF">FA10DRAFT_267487</name>
</gene>
<feature type="compositionally biased region" description="Basic and acidic residues" evidence="9">
    <location>
        <begin position="63"/>
        <end position="78"/>
    </location>
</feature>
<dbReference type="GO" id="GO:0140359">
    <property type="term" value="F:ABC-type transporter activity"/>
    <property type="evidence" value="ECO:0007669"/>
    <property type="project" value="InterPro"/>
</dbReference>
<feature type="transmembrane region" description="Helical" evidence="10">
    <location>
        <begin position="765"/>
        <end position="793"/>
    </location>
</feature>
<dbReference type="Gene3D" id="3.40.50.300">
    <property type="entry name" value="P-loop containing nucleotide triphosphate hydrolases"/>
    <property type="match status" value="2"/>
</dbReference>
<keyword evidence="6" id="KW-0067">ATP-binding</keyword>
<evidence type="ECO:0000256" key="1">
    <source>
        <dbReference type="ARBA" id="ARBA00004141"/>
    </source>
</evidence>
<evidence type="ECO:0000256" key="9">
    <source>
        <dbReference type="SAM" id="MobiDB-lite"/>
    </source>
</evidence>
<comment type="subcellular location">
    <subcellularLocation>
        <location evidence="1">Membrane</location>
        <topology evidence="1">Multi-pass membrane protein</topology>
    </subcellularLocation>
</comment>
<dbReference type="Pfam" id="PF14510">
    <property type="entry name" value="ABC_trans_N"/>
    <property type="match status" value="1"/>
</dbReference>
<dbReference type="GO" id="GO:0005524">
    <property type="term" value="F:ATP binding"/>
    <property type="evidence" value="ECO:0007669"/>
    <property type="project" value="UniProtKB-KW"/>
</dbReference>
<evidence type="ECO:0000256" key="6">
    <source>
        <dbReference type="ARBA" id="ARBA00022840"/>
    </source>
</evidence>
<dbReference type="CDD" id="cd03233">
    <property type="entry name" value="ABCG_PDR_domain1"/>
    <property type="match status" value="1"/>
</dbReference>
<reference evidence="12" key="1">
    <citation type="journal article" date="2018" name="Mol. Biol. Evol.">
        <title>Broad Genomic Sampling Reveals a Smut Pathogenic Ancestry of the Fungal Clade Ustilaginomycotina.</title>
        <authorList>
            <person name="Kijpornyongpan T."/>
            <person name="Mondo S.J."/>
            <person name="Barry K."/>
            <person name="Sandor L."/>
            <person name="Lee J."/>
            <person name="Lipzen A."/>
            <person name="Pangilinan J."/>
            <person name="LaButti K."/>
            <person name="Hainaut M."/>
            <person name="Henrissat B."/>
            <person name="Grigoriev I.V."/>
            <person name="Spatafora J.W."/>
            <person name="Aime M.C."/>
        </authorList>
    </citation>
    <scope>NUCLEOTIDE SEQUENCE [LARGE SCALE GENOMIC DNA]</scope>
    <source>
        <strain evidence="12">MCA 4198</strain>
    </source>
</reference>
<evidence type="ECO:0000256" key="8">
    <source>
        <dbReference type="ARBA" id="ARBA00023136"/>
    </source>
</evidence>
<evidence type="ECO:0000256" key="5">
    <source>
        <dbReference type="ARBA" id="ARBA00022741"/>
    </source>
</evidence>
<dbReference type="GO" id="GO:0016020">
    <property type="term" value="C:membrane"/>
    <property type="evidence" value="ECO:0007669"/>
    <property type="project" value="UniProtKB-SubCell"/>
</dbReference>
<dbReference type="InterPro" id="IPR029481">
    <property type="entry name" value="ABC_trans_N"/>
</dbReference>
<feature type="transmembrane region" description="Helical" evidence="10">
    <location>
        <begin position="1428"/>
        <end position="1449"/>
    </location>
</feature>
<keyword evidence="3" id="KW-0813">Transport</keyword>
<dbReference type="Pfam" id="PF01061">
    <property type="entry name" value="ABC2_membrane"/>
    <property type="match status" value="2"/>
</dbReference>
<evidence type="ECO:0000313" key="13">
    <source>
        <dbReference type="Proteomes" id="UP000245768"/>
    </source>
</evidence>
<dbReference type="Proteomes" id="UP000245768">
    <property type="component" value="Unassembled WGS sequence"/>
</dbReference>
<protein>
    <recommendedName>
        <fullName evidence="11">ABC transporter domain-containing protein</fullName>
    </recommendedName>
</protein>
<feature type="transmembrane region" description="Helical" evidence="10">
    <location>
        <begin position="1192"/>
        <end position="1217"/>
    </location>
</feature>
<evidence type="ECO:0000256" key="2">
    <source>
        <dbReference type="ARBA" id="ARBA00006012"/>
    </source>
</evidence>
<evidence type="ECO:0000259" key="11">
    <source>
        <dbReference type="PROSITE" id="PS50893"/>
    </source>
</evidence>
<dbReference type="CDD" id="cd03232">
    <property type="entry name" value="ABCG_PDR_domain2"/>
    <property type="match status" value="1"/>
</dbReference>
<keyword evidence="4 10" id="KW-0812">Transmembrane</keyword>
<dbReference type="InterPro" id="IPR003439">
    <property type="entry name" value="ABC_transporter-like_ATP-bd"/>
</dbReference>
<dbReference type="SMART" id="SM00382">
    <property type="entry name" value="AAA"/>
    <property type="match status" value="2"/>
</dbReference>
<dbReference type="InterPro" id="IPR010929">
    <property type="entry name" value="PDR_CDR_ABC"/>
</dbReference>
<keyword evidence="8 10" id="KW-0472">Membrane</keyword>
<evidence type="ECO:0000256" key="4">
    <source>
        <dbReference type="ARBA" id="ARBA00022692"/>
    </source>
</evidence>
<dbReference type="InterPro" id="IPR017871">
    <property type="entry name" value="ABC_transporter-like_CS"/>
</dbReference>
<dbReference type="OrthoDB" id="245989at2759"/>
<feature type="transmembrane region" description="Helical" evidence="10">
    <location>
        <begin position="1302"/>
        <end position="1324"/>
    </location>
</feature>
<feature type="transmembrane region" description="Helical" evidence="10">
    <location>
        <begin position="542"/>
        <end position="561"/>
    </location>
</feature>